<dbReference type="EMBL" id="JAGTPW010000004">
    <property type="protein sequence ID" value="MBR8644078.1"/>
    <property type="molecule type" value="Genomic_DNA"/>
</dbReference>
<proteinExistence type="predicted"/>
<evidence type="ECO:0000313" key="1">
    <source>
        <dbReference type="EMBL" id="MBR8644078.1"/>
    </source>
</evidence>
<dbReference type="AlphaFoldDB" id="A0A941FFZ9"/>
<reference evidence="1" key="1">
    <citation type="submission" date="2021-04" db="EMBL/GenBank/DDBJ databases">
        <title>Whole genome sequencing of Enterococci isolates from hospitalized patients.</title>
        <authorList>
            <person name="Ogoti B.M."/>
            <person name="Onyambu F.G."/>
        </authorList>
    </citation>
    <scope>NUCLEOTIDE SEQUENCE</scope>
    <source>
        <strain evidence="1">242</strain>
    </source>
</reference>
<organism evidence="1 2">
    <name type="scientific">Peribacillus frigoritolerans</name>
    <dbReference type="NCBI Taxonomy" id="450367"/>
    <lineage>
        <taxon>Bacteria</taxon>
        <taxon>Bacillati</taxon>
        <taxon>Bacillota</taxon>
        <taxon>Bacilli</taxon>
        <taxon>Bacillales</taxon>
        <taxon>Bacillaceae</taxon>
        <taxon>Peribacillus</taxon>
    </lineage>
</organism>
<evidence type="ECO:0000313" key="2">
    <source>
        <dbReference type="Proteomes" id="UP000680045"/>
    </source>
</evidence>
<accession>A0A941FFZ9</accession>
<sequence>MIGTEGTILLREKRVQGDPAGVPRRLPDRPRKASAWVKSTSKVTCSFVLFSPYPVTDFPLS</sequence>
<name>A0A941FFZ9_9BACI</name>
<comment type="caution">
    <text evidence="1">The sequence shown here is derived from an EMBL/GenBank/DDBJ whole genome shotgun (WGS) entry which is preliminary data.</text>
</comment>
<gene>
    <name evidence="1" type="ORF">KEH51_03405</name>
</gene>
<dbReference type="Proteomes" id="UP000680045">
    <property type="component" value="Unassembled WGS sequence"/>
</dbReference>
<protein>
    <submittedName>
        <fullName evidence="1">Uncharacterized protein</fullName>
    </submittedName>
</protein>